<evidence type="ECO:0000256" key="4">
    <source>
        <dbReference type="ARBA" id="ARBA00023163"/>
    </source>
</evidence>
<dbReference type="InterPro" id="IPR000847">
    <property type="entry name" value="LysR_HTH_N"/>
</dbReference>
<dbReference type="Proteomes" id="UP000182063">
    <property type="component" value="Chromosome"/>
</dbReference>
<dbReference type="EMBL" id="CP018221">
    <property type="protein sequence ID" value="API60947.1"/>
    <property type="molecule type" value="Genomic_DNA"/>
</dbReference>
<name>A0A1L3ZZ96_9SPHN</name>
<dbReference type="InterPro" id="IPR036388">
    <property type="entry name" value="WH-like_DNA-bd_sf"/>
</dbReference>
<evidence type="ECO:0000313" key="6">
    <source>
        <dbReference type="EMBL" id="API60947.1"/>
    </source>
</evidence>
<evidence type="ECO:0000313" key="7">
    <source>
        <dbReference type="Proteomes" id="UP000182063"/>
    </source>
</evidence>
<keyword evidence="3" id="KW-0238">DNA-binding</keyword>
<keyword evidence="4" id="KW-0804">Transcription</keyword>
<dbReference type="Gene3D" id="1.10.10.10">
    <property type="entry name" value="Winged helix-like DNA-binding domain superfamily/Winged helix DNA-binding domain"/>
    <property type="match status" value="1"/>
</dbReference>
<sequence>MDLKQLRQFVAVAQSGSFLNASTMIGLAQPPLSVSIRKLEQELGVTLFDRHPRGVVLTQAGQEMLAYAQDIVTRAANLRKLMAEISSGARAPLSMGFVGSATFSLLPRLMQAFQRLHPLVEVSLSEMTTQKAIAAISDGQLDVGIVRVPLLEPAPIDILPVENDHLVLMVPPGHPLPANCVARLEDLSGEPFVMYDRSMVPNLRAVAVLACQTAGFVPHVTQEAVQVCSVMSLVESGFGLALIPHKVARRMRTRARFQEVTSGGTLIGIGLALATLADGATLATRRFRDVAMTLDEEEYEEAPTIGS</sequence>
<dbReference type="Gene3D" id="3.40.190.10">
    <property type="entry name" value="Periplasmic binding protein-like II"/>
    <property type="match status" value="2"/>
</dbReference>
<dbReference type="Pfam" id="PF03466">
    <property type="entry name" value="LysR_substrate"/>
    <property type="match status" value="1"/>
</dbReference>
<dbReference type="Pfam" id="PF00126">
    <property type="entry name" value="HTH_1"/>
    <property type="match status" value="1"/>
</dbReference>
<dbReference type="GO" id="GO:0032993">
    <property type="term" value="C:protein-DNA complex"/>
    <property type="evidence" value="ECO:0007669"/>
    <property type="project" value="TreeGrafter"/>
</dbReference>
<dbReference type="InterPro" id="IPR005119">
    <property type="entry name" value="LysR_subst-bd"/>
</dbReference>
<dbReference type="CDD" id="cd08414">
    <property type="entry name" value="PBP2_LTTR_aromatics_like"/>
    <property type="match status" value="1"/>
</dbReference>
<dbReference type="PANTHER" id="PTHR30346">
    <property type="entry name" value="TRANSCRIPTIONAL DUAL REGULATOR HCAR-RELATED"/>
    <property type="match status" value="1"/>
</dbReference>
<proteinExistence type="inferred from homology"/>
<dbReference type="SUPFAM" id="SSF46785">
    <property type="entry name" value="Winged helix' DNA-binding domain"/>
    <property type="match status" value="1"/>
</dbReference>
<feature type="domain" description="HTH lysR-type" evidence="5">
    <location>
        <begin position="1"/>
        <end position="58"/>
    </location>
</feature>
<dbReference type="SUPFAM" id="SSF53850">
    <property type="entry name" value="Periplasmic binding protein-like II"/>
    <property type="match status" value="1"/>
</dbReference>
<dbReference type="PROSITE" id="PS50931">
    <property type="entry name" value="HTH_LYSR"/>
    <property type="match status" value="1"/>
</dbReference>
<dbReference type="PRINTS" id="PR00039">
    <property type="entry name" value="HTHLYSR"/>
</dbReference>
<comment type="similarity">
    <text evidence="1">Belongs to the LysR transcriptional regulatory family.</text>
</comment>
<dbReference type="STRING" id="1921510.BSL82_04740"/>
<gene>
    <name evidence="6" type="ORF">BSL82_04740</name>
</gene>
<evidence type="ECO:0000256" key="2">
    <source>
        <dbReference type="ARBA" id="ARBA00023015"/>
    </source>
</evidence>
<keyword evidence="7" id="KW-1185">Reference proteome</keyword>
<dbReference type="GO" id="GO:0003700">
    <property type="term" value="F:DNA-binding transcription factor activity"/>
    <property type="evidence" value="ECO:0007669"/>
    <property type="project" value="InterPro"/>
</dbReference>
<dbReference type="KEGG" id="sphj:BSL82_04740"/>
<dbReference type="PANTHER" id="PTHR30346:SF28">
    <property type="entry name" value="HTH-TYPE TRANSCRIPTIONAL REGULATOR CYNR"/>
    <property type="match status" value="1"/>
</dbReference>
<evidence type="ECO:0000256" key="1">
    <source>
        <dbReference type="ARBA" id="ARBA00009437"/>
    </source>
</evidence>
<dbReference type="AlphaFoldDB" id="A0A1L3ZZ96"/>
<evidence type="ECO:0000256" key="3">
    <source>
        <dbReference type="ARBA" id="ARBA00023125"/>
    </source>
</evidence>
<dbReference type="GO" id="GO:0003677">
    <property type="term" value="F:DNA binding"/>
    <property type="evidence" value="ECO:0007669"/>
    <property type="project" value="UniProtKB-KW"/>
</dbReference>
<keyword evidence="2" id="KW-0805">Transcription regulation</keyword>
<dbReference type="FunFam" id="1.10.10.10:FF:000001">
    <property type="entry name" value="LysR family transcriptional regulator"/>
    <property type="match status" value="1"/>
</dbReference>
<accession>A0A1L3ZZ96</accession>
<reference evidence="7" key="1">
    <citation type="submission" date="2016-11" db="EMBL/GenBank/DDBJ databases">
        <title>Complete Genome Sequence of alachlor-degrading Sphingomonas sp. strain JJ-A5.</title>
        <authorList>
            <person name="Lee H."/>
            <person name="Ka J.-O."/>
        </authorList>
    </citation>
    <scope>NUCLEOTIDE SEQUENCE [LARGE SCALE GENOMIC DNA]</scope>
    <source>
        <strain evidence="7">JJ-A5</strain>
    </source>
</reference>
<organism evidence="6 7">
    <name type="scientific">Tardibacter chloracetimidivorans</name>
    <dbReference type="NCBI Taxonomy" id="1921510"/>
    <lineage>
        <taxon>Bacteria</taxon>
        <taxon>Pseudomonadati</taxon>
        <taxon>Pseudomonadota</taxon>
        <taxon>Alphaproteobacteria</taxon>
        <taxon>Sphingomonadales</taxon>
        <taxon>Sphingomonadaceae</taxon>
        <taxon>Tardibacter</taxon>
    </lineage>
</organism>
<protein>
    <recommendedName>
        <fullName evidence="5">HTH lysR-type domain-containing protein</fullName>
    </recommendedName>
</protein>
<dbReference type="InterPro" id="IPR036390">
    <property type="entry name" value="WH_DNA-bd_sf"/>
</dbReference>
<evidence type="ECO:0000259" key="5">
    <source>
        <dbReference type="PROSITE" id="PS50931"/>
    </source>
</evidence>